<name>A0A8T2M3E3_ASTMX</name>
<dbReference type="Pfam" id="PF15400">
    <property type="entry name" value="TEX33"/>
    <property type="match status" value="1"/>
</dbReference>
<dbReference type="InterPro" id="IPR029234">
    <property type="entry name" value="CIMIP4"/>
</dbReference>
<feature type="region of interest" description="Disordered" evidence="1">
    <location>
        <begin position="1"/>
        <end position="23"/>
    </location>
</feature>
<dbReference type="AlphaFoldDB" id="A0A8T2M3E3"/>
<gene>
    <name evidence="2" type="primary">TEX33</name>
    <name evidence="2" type="ORF">AMEX_G4671</name>
</gene>
<comment type="caution">
    <text evidence="2">The sequence shown here is derived from an EMBL/GenBank/DDBJ whole genome shotgun (WGS) entry which is preliminary data.</text>
</comment>
<dbReference type="PANTHER" id="PTHR31702:SF2">
    <property type="entry name" value="TESTIS-EXPRESSED PROTEIN 33"/>
    <property type="match status" value="1"/>
</dbReference>
<sequence>MMTPGLSESGMQKEAQVQKVQKLEAPQFPSLGAPHYSDSSSVFTDEYSYRSLSHCLRSNIFPGPPVEWSTLAKDSYISHSLQSLTPDPQHWYGRRTDDMMRWTERNIINQKLQKALKELEQKNVAK</sequence>
<evidence type="ECO:0000313" key="2">
    <source>
        <dbReference type="EMBL" id="KAG9279168.1"/>
    </source>
</evidence>
<evidence type="ECO:0000256" key="1">
    <source>
        <dbReference type="SAM" id="MobiDB-lite"/>
    </source>
</evidence>
<protein>
    <submittedName>
        <fullName evidence="2">Testis-expressed protein 33</fullName>
    </submittedName>
</protein>
<dbReference type="EMBL" id="JAICCE010000003">
    <property type="protein sequence ID" value="KAG9279168.1"/>
    <property type="molecule type" value="Genomic_DNA"/>
</dbReference>
<proteinExistence type="predicted"/>
<accession>A0A8T2M3E3</accession>
<dbReference type="Proteomes" id="UP000752171">
    <property type="component" value="Unassembled WGS sequence"/>
</dbReference>
<dbReference type="PANTHER" id="PTHR31702">
    <property type="entry name" value="TESTIS-EXPRESSED PROTEIN 33"/>
    <property type="match status" value="1"/>
</dbReference>
<reference evidence="2 3" key="1">
    <citation type="submission" date="2021-07" db="EMBL/GenBank/DDBJ databases">
        <authorList>
            <person name="Imarazene B."/>
            <person name="Zahm M."/>
            <person name="Klopp C."/>
            <person name="Cabau C."/>
            <person name="Beille S."/>
            <person name="Jouanno E."/>
            <person name="Castinel A."/>
            <person name="Lluch J."/>
            <person name="Gil L."/>
            <person name="Kuchtly C."/>
            <person name="Lopez Roques C."/>
            <person name="Donnadieu C."/>
            <person name="Parrinello H."/>
            <person name="Journot L."/>
            <person name="Du K."/>
            <person name="Schartl M."/>
            <person name="Retaux S."/>
            <person name="Guiguen Y."/>
        </authorList>
    </citation>
    <scope>NUCLEOTIDE SEQUENCE [LARGE SCALE GENOMIC DNA]</scope>
    <source>
        <strain evidence="2">Pach_M1</strain>
        <tissue evidence="2">Testis</tissue>
    </source>
</reference>
<evidence type="ECO:0000313" key="3">
    <source>
        <dbReference type="Proteomes" id="UP000752171"/>
    </source>
</evidence>
<organism evidence="2 3">
    <name type="scientific">Astyanax mexicanus</name>
    <name type="common">Blind cave fish</name>
    <name type="synonym">Astyanax fasciatus mexicanus</name>
    <dbReference type="NCBI Taxonomy" id="7994"/>
    <lineage>
        <taxon>Eukaryota</taxon>
        <taxon>Metazoa</taxon>
        <taxon>Chordata</taxon>
        <taxon>Craniata</taxon>
        <taxon>Vertebrata</taxon>
        <taxon>Euteleostomi</taxon>
        <taxon>Actinopterygii</taxon>
        <taxon>Neopterygii</taxon>
        <taxon>Teleostei</taxon>
        <taxon>Ostariophysi</taxon>
        <taxon>Characiformes</taxon>
        <taxon>Characoidei</taxon>
        <taxon>Acestrorhamphidae</taxon>
        <taxon>Acestrorhamphinae</taxon>
        <taxon>Astyanax</taxon>
    </lineage>
</organism>